<organism evidence="2 3">
    <name type="scientific">Meganyctiphanes norvegica</name>
    <name type="common">Northern krill</name>
    <name type="synonym">Thysanopoda norvegica</name>
    <dbReference type="NCBI Taxonomy" id="48144"/>
    <lineage>
        <taxon>Eukaryota</taxon>
        <taxon>Metazoa</taxon>
        <taxon>Ecdysozoa</taxon>
        <taxon>Arthropoda</taxon>
        <taxon>Crustacea</taxon>
        <taxon>Multicrustacea</taxon>
        <taxon>Malacostraca</taxon>
        <taxon>Eumalacostraca</taxon>
        <taxon>Eucarida</taxon>
        <taxon>Euphausiacea</taxon>
        <taxon>Euphausiidae</taxon>
        <taxon>Meganyctiphanes</taxon>
    </lineage>
</organism>
<accession>A0AAV2RTL3</accession>
<evidence type="ECO:0000256" key="1">
    <source>
        <dbReference type="SAM" id="MobiDB-lite"/>
    </source>
</evidence>
<gene>
    <name evidence="2" type="ORF">MNOR_LOCUS28403</name>
</gene>
<dbReference type="EMBL" id="CAXKWB010031278">
    <property type="protein sequence ID" value="CAL4139178.1"/>
    <property type="molecule type" value="Genomic_DNA"/>
</dbReference>
<reference evidence="2 3" key="1">
    <citation type="submission" date="2024-05" db="EMBL/GenBank/DDBJ databases">
        <authorList>
            <person name="Wallberg A."/>
        </authorList>
    </citation>
    <scope>NUCLEOTIDE SEQUENCE [LARGE SCALE GENOMIC DNA]</scope>
</reference>
<name>A0AAV2RTL3_MEGNR</name>
<evidence type="ECO:0000313" key="2">
    <source>
        <dbReference type="EMBL" id="CAL4139178.1"/>
    </source>
</evidence>
<keyword evidence="3" id="KW-1185">Reference proteome</keyword>
<dbReference type="AlphaFoldDB" id="A0AAV2RTL3"/>
<evidence type="ECO:0000313" key="3">
    <source>
        <dbReference type="Proteomes" id="UP001497623"/>
    </source>
</evidence>
<dbReference type="Proteomes" id="UP001497623">
    <property type="component" value="Unassembled WGS sequence"/>
</dbReference>
<feature type="non-terminal residue" evidence="2">
    <location>
        <position position="1"/>
    </location>
</feature>
<feature type="compositionally biased region" description="Basic and acidic residues" evidence="1">
    <location>
        <begin position="19"/>
        <end position="29"/>
    </location>
</feature>
<protein>
    <submittedName>
        <fullName evidence="2">Uncharacterized protein</fullName>
    </submittedName>
</protein>
<sequence>PDKALTPTCPWLSLGLARKAEARGSREEQSLGSLPTHQGDRDRELHPAPALMGPATLSLDPRGPLRTPKLGVCAARPPQSQSSPPPKTATLPGSIPPVLVILDWKTEQEACLRSRSIVSHSAPSICYQRNLFQSPCDLPLTVPVLRSLSTERTPISRELDAQCVGRPVPPGNWCRGRA</sequence>
<proteinExistence type="predicted"/>
<comment type="caution">
    <text evidence="2">The sequence shown here is derived from an EMBL/GenBank/DDBJ whole genome shotgun (WGS) entry which is preliminary data.</text>
</comment>
<feature type="region of interest" description="Disordered" evidence="1">
    <location>
        <begin position="19"/>
        <end position="68"/>
    </location>
</feature>